<evidence type="ECO:0000313" key="1">
    <source>
        <dbReference type="EMBL" id="NEZ57513.1"/>
    </source>
</evidence>
<organism evidence="1 2">
    <name type="scientific">Adonisia turfae CCMR0081</name>
    <dbReference type="NCBI Taxonomy" id="2292702"/>
    <lineage>
        <taxon>Bacteria</taxon>
        <taxon>Bacillati</taxon>
        <taxon>Cyanobacteriota</taxon>
        <taxon>Adonisia</taxon>
        <taxon>Adonisia turfae</taxon>
    </lineage>
</organism>
<accession>A0A6M0RP30</accession>
<gene>
    <name evidence="1" type="ORF">DXZ20_17915</name>
</gene>
<sequence>MTQKRKITYRPAVSRYYCDQMASKYDWEQPRDPKLRYQDNETDPILRVNCGFYGDAEFPKNRMDLTQGDVNE</sequence>
<reference evidence="1 2" key="1">
    <citation type="journal article" date="2020" name="Microb. Ecol.">
        <title>Ecogenomics of the Marine Benthic Filamentous Cyanobacterium Adonisia.</title>
        <authorList>
            <person name="Walter J.M."/>
            <person name="Coutinho F.H."/>
            <person name="Leomil L."/>
            <person name="Hargreaves P.I."/>
            <person name="Campeao M.E."/>
            <person name="Vieira V.V."/>
            <person name="Silva B.S."/>
            <person name="Fistarol G.O."/>
            <person name="Salomon P.S."/>
            <person name="Sawabe T."/>
            <person name="Mino S."/>
            <person name="Hosokawa M."/>
            <person name="Miyashita H."/>
            <person name="Maruyama F."/>
            <person name="van Verk M.C."/>
            <person name="Dutilh B.E."/>
            <person name="Thompson C.C."/>
            <person name="Thompson F.L."/>
        </authorList>
    </citation>
    <scope>NUCLEOTIDE SEQUENCE [LARGE SCALE GENOMIC DNA]</scope>
    <source>
        <strain evidence="1 2">CCMR0081</strain>
    </source>
</reference>
<comment type="caution">
    <text evidence="1">The sequence shown here is derived from an EMBL/GenBank/DDBJ whole genome shotgun (WGS) entry which is preliminary data.</text>
</comment>
<dbReference type="RefSeq" id="WP_163699600.1">
    <property type="nucleotide sequence ID" value="NZ_QXHD01000004.1"/>
</dbReference>
<dbReference type="AlphaFoldDB" id="A0A6M0RP30"/>
<protein>
    <submittedName>
        <fullName evidence="1">Uncharacterized protein</fullName>
    </submittedName>
</protein>
<proteinExistence type="predicted"/>
<evidence type="ECO:0000313" key="2">
    <source>
        <dbReference type="Proteomes" id="UP000481033"/>
    </source>
</evidence>
<dbReference type="Proteomes" id="UP000481033">
    <property type="component" value="Unassembled WGS sequence"/>
</dbReference>
<keyword evidence="2" id="KW-1185">Reference proteome</keyword>
<name>A0A6M0RP30_9CYAN</name>
<dbReference type="EMBL" id="QXHD01000004">
    <property type="protein sequence ID" value="NEZ57513.1"/>
    <property type="molecule type" value="Genomic_DNA"/>
</dbReference>